<accession>A0ABP6V7H2</accession>
<feature type="region of interest" description="Disordered" evidence="1">
    <location>
        <begin position="80"/>
        <end position="132"/>
    </location>
</feature>
<organism evidence="2 3">
    <name type="scientific">Amycolatopsis ultiminotia</name>
    <dbReference type="NCBI Taxonomy" id="543629"/>
    <lineage>
        <taxon>Bacteria</taxon>
        <taxon>Bacillati</taxon>
        <taxon>Actinomycetota</taxon>
        <taxon>Actinomycetes</taxon>
        <taxon>Pseudonocardiales</taxon>
        <taxon>Pseudonocardiaceae</taxon>
        <taxon>Amycolatopsis</taxon>
    </lineage>
</organism>
<gene>
    <name evidence="2" type="ORF">GCM10022222_08320</name>
</gene>
<dbReference type="PIRSF" id="PIRSF010256">
    <property type="entry name" value="CoxE_vWa"/>
    <property type="match status" value="1"/>
</dbReference>
<dbReference type="RefSeq" id="WP_344855393.1">
    <property type="nucleotide sequence ID" value="NZ_BAAAZN010000001.1"/>
</dbReference>
<dbReference type="Proteomes" id="UP001500689">
    <property type="component" value="Unassembled WGS sequence"/>
</dbReference>
<comment type="caution">
    <text evidence="2">The sequence shown here is derived from an EMBL/GenBank/DDBJ whole genome shotgun (WGS) entry which is preliminary data.</text>
</comment>
<proteinExistence type="predicted"/>
<protein>
    <submittedName>
        <fullName evidence="2">VWA domain-containing protein</fullName>
    </submittedName>
</protein>
<dbReference type="InterPro" id="IPR008912">
    <property type="entry name" value="Uncharacterised_CoxE"/>
</dbReference>
<dbReference type="Pfam" id="PF05762">
    <property type="entry name" value="VWA_CoxE"/>
    <property type="match status" value="1"/>
</dbReference>
<sequence length="405" mass="43531">MPGGDHPRPDRPVLAQVDRAAFAVALAVRLRRGGAAVGLTQLADFVRVLDAFPPHTSAELYWAVRLTLVRRRSDLDVLDDVLDRPPLPSPPAPVAGRNRDPAPGDSADEAVPLPWVTPSRPAAGEGTDRDRTRDVPDLAASALAADAQQPFETLSPARQAELAGLLTEAARGWPTRRVRRQAGPRGPRIDLRTTLARARRTGWEPLTPARRGPRRRRRRLVVLADLSESMRAQSPAYLHLMHTLTAVLDAEAFAFATTLTRLTPVLRGTGPPAAVVQRAGELVGDRFGGTRIAANVAELLHSRWAPLVRGAVVVIASDGWDADPPERLAAVLARLRRRAFRICWLNPRAAVPGFEPRVATMAAALPYCDRFLPAHSFAALAAAVGVVADAAAGPVSSTASRRSRA</sequence>
<dbReference type="InterPro" id="IPR011195">
    <property type="entry name" value="UCP010256"/>
</dbReference>
<evidence type="ECO:0000313" key="3">
    <source>
        <dbReference type="Proteomes" id="UP001500689"/>
    </source>
</evidence>
<dbReference type="PANTHER" id="PTHR39338:SF6">
    <property type="entry name" value="BLL5662 PROTEIN"/>
    <property type="match status" value="1"/>
</dbReference>
<evidence type="ECO:0000256" key="1">
    <source>
        <dbReference type="SAM" id="MobiDB-lite"/>
    </source>
</evidence>
<dbReference type="PANTHER" id="PTHR39338">
    <property type="entry name" value="BLL5662 PROTEIN-RELATED"/>
    <property type="match status" value="1"/>
</dbReference>
<name>A0ABP6V7H2_9PSEU</name>
<keyword evidence="3" id="KW-1185">Reference proteome</keyword>
<evidence type="ECO:0000313" key="2">
    <source>
        <dbReference type="EMBL" id="GAA3527668.1"/>
    </source>
</evidence>
<dbReference type="InterPro" id="IPR036465">
    <property type="entry name" value="vWFA_dom_sf"/>
</dbReference>
<dbReference type="SUPFAM" id="SSF53300">
    <property type="entry name" value="vWA-like"/>
    <property type="match status" value="1"/>
</dbReference>
<reference evidence="3" key="1">
    <citation type="journal article" date="2019" name="Int. J. Syst. Evol. Microbiol.">
        <title>The Global Catalogue of Microorganisms (GCM) 10K type strain sequencing project: providing services to taxonomists for standard genome sequencing and annotation.</title>
        <authorList>
            <consortium name="The Broad Institute Genomics Platform"/>
            <consortium name="The Broad Institute Genome Sequencing Center for Infectious Disease"/>
            <person name="Wu L."/>
            <person name="Ma J."/>
        </authorList>
    </citation>
    <scope>NUCLEOTIDE SEQUENCE [LARGE SCALE GENOMIC DNA]</scope>
    <source>
        <strain evidence="3">JCM 16898</strain>
    </source>
</reference>
<dbReference type="EMBL" id="BAAAZN010000001">
    <property type="protein sequence ID" value="GAA3527668.1"/>
    <property type="molecule type" value="Genomic_DNA"/>
</dbReference>